<dbReference type="Gene3D" id="2.130.10.10">
    <property type="entry name" value="YVTN repeat-like/Quinoprotein amine dehydrogenase"/>
    <property type="match status" value="1"/>
</dbReference>
<feature type="repeat" description="WD" evidence="5">
    <location>
        <begin position="134"/>
        <end position="175"/>
    </location>
</feature>
<reference evidence="7 8" key="2">
    <citation type="submission" date="2018-11" db="EMBL/GenBank/DDBJ databases">
        <authorList>
            <consortium name="Pathogen Informatics"/>
        </authorList>
    </citation>
    <scope>NUCLEOTIDE SEQUENCE [LARGE SCALE GENOMIC DNA]</scope>
</reference>
<feature type="compositionally biased region" description="Basic residues" evidence="6">
    <location>
        <begin position="20"/>
        <end position="36"/>
    </location>
</feature>
<keyword evidence="3" id="KW-0677">Repeat</keyword>
<protein>
    <submittedName>
        <fullName evidence="9">WD_REPEATS_REGION domain-containing protein</fullName>
    </submittedName>
</protein>
<dbReference type="InterPro" id="IPR001680">
    <property type="entry name" value="WD40_rpt"/>
</dbReference>
<name>A0A0N5D8Q9_THECL</name>
<dbReference type="Pfam" id="PF00400">
    <property type="entry name" value="WD40"/>
    <property type="match status" value="6"/>
</dbReference>
<gene>
    <name evidence="7" type="ORF">TCLT_LOCUS9489</name>
</gene>
<evidence type="ECO:0000256" key="1">
    <source>
        <dbReference type="ARBA" id="ARBA00004123"/>
    </source>
</evidence>
<proteinExistence type="predicted"/>
<organism evidence="9">
    <name type="scientific">Thelazia callipaeda</name>
    <name type="common">Oriental eyeworm</name>
    <name type="synonym">Parasitic nematode</name>
    <dbReference type="NCBI Taxonomy" id="103827"/>
    <lineage>
        <taxon>Eukaryota</taxon>
        <taxon>Metazoa</taxon>
        <taxon>Ecdysozoa</taxon>
        <taxon>Nematoda</taxon>
        <taxon>Chromadorea</taxon>
        <taxon>Rhabditida</taxon>
        <taxon>Spirurina</taxon>
        <taxon>Spiruromorpha</taxon>
        <taxon>Thelazioidea</taxon>
        <taxon>Thelaziidae</taxon>
        <taxon>Thelazia</taxon>
    </lineage>
</organism>
<evidence type="ECO:0000256" key="3">
    <source>
        <dbReference type="ARBA" id="ARBA00022737"/>
    </source>
</evidence>
<reference evidence="9" key="1">
    <citation type="submission" date="2017-02" db="UniProtKB">
        <authorList>
            <consortium name="WormBaseParasite"/>
        </authorList>
    </citation>
    <scope>IDENTIFICATION</scope>
</reference>
<dbReference type="GO" id="GO:0034511">
    <property type="term" value="F:U3 snoRNA binding"/>
    <property type="evidence" value="ECO:0007669"/>
    <property type="project" value="InterPro"/>
</dbReference>
<dbReference type="CDD" id="cd00200">
    <property type="entry name" value="WD40"/>
    <property type="match status" value="1"/>
</dbReference>
<dbReference type="OMA" id="CSLRIWK"/>
<dbReference type="InterPro" id="IPR020472">
    <property type="entry name" value="WD40_PAC1"/>
</dbReference>
<feature type="repeat" description="WD" evidence="5">
    <location>
        <begin position="359"/>
        <end position="392"/>
    </location>
</feature>
<keyword evidence="8" id="KW-1185">Reference proteome</keyword>
<feature type="region of interest" description="Disordered" evidence="6">
    <location>
        <begin position="1"/>
        <end position="64"/>
    </location>
</feature>
<accession>A0A0N5D8Q9</accession>
<dbReference type="OrthoDB" id="189968at2759"/>
<feature type="compositionally biased region" description="Polar residues" evidence="6">
    <location>
        <begin position="51"/>
        <end position="61"/>
    </location>
</feature>
<evidence type="ECO:0000256" key="5">
    <source>
        <dbReference type="PROSITE-ProRule" id="PRU00221"/>
    </source>
</evidence>
<dbReference type="InterPro" id="IPR039241">
    <property type="entry name" value="Rrp9-like"/>
</dbReference>
<dbReference type="PANTHER" id="PTHR19865">
    <property type="entry name" value="U3 SMALL NUCLEOLAR RNA INTERACTING PROTEIN 2"/>
    <property type="match status" value="1"/>
</dbReference>
<evidence type="ECO:0000313" key="7">
    <source>
        <dbReference type="EMBL" id="VDN07123.1"/>
    </source>
</evidence>
<dbReference type="InterPro" id="IPR036322">
    <property type="entry name" value="WD40_repeat_dom_sf"/>
</dbReference>
<dbReference type="WBParaSite" id="TCLT_0000950001-mRNA-1">
    <property type="protein sequence ID" value="TCLT_0000950001-mRNA-1"/>
    <property type="gene ID" value="TCLT_0000950001"/>
</dbReference>
<dbReference type="InterPro" id="IPR019775">
    <property type="entry name" value="WD40_repeat_CS"/>
</dbReference>
<dbReference type="SMART" id="SM00320">
    <property type="entry name" value="WD40"/>
    <property type="match status" value="6"/>
</dbReference>
<dbReference type="InterPro" id="IPR015943">
    <property type="entry name" value="WD40/YVTN_repeat-like_dom_sf"/>
</dbReference>
<dbReference type="PROSITE" id="PS00678">
    <property type="entry name" value="WD_REPEATS_1"/>
    <property type="match status" value="2"/>
</dbReference>
<dbReference type="PROSITE" id="PS50082">
    <property type="entry name" value="WD_REPEATS_2"/>
    <property type="match status" value="5"/>
</dbReference>
<feature type="repeat" description="WD" evidence="5">
    <location>
        <begin position="183"/>
        <end position="224"/>
    </location>
</feature>
<evidence type="ECO:0000256" key="4">
    <source>
        <dbReference type="ARBA" id="ARBA00023242"/>
    </source>
</evidence>
<evidence type="ECO:0000256" key="6">
    <source>
        <dbReference type="SAM" id="MobiDB-lite"/>
    </source>
</evidence>
<dbReference type="PROSITE" id="PS50294">
    <property type="entry name" value="WD_REPEATS_REGION"/>
    <property type="match status" value="4"/>
</dbReference>
<dbReference type="PANTHER" id="PTHR19865:SF0">
    <property type="entry name" value="U3 SMALL NUCLEOLAR RNA-INTERACTING PROTEIN 2"/>
    <property type="match status" value="1"/>
</dbReference>
<feature type="repeat" description="WD" evidence="5">
    <location>
        <begin position="225"/>
        <end position="266"/>
    </location>
</feature>
<dbReference type="SUPFAM" id="SSF50978">
    <property type="entry name" value="WD40 repeat-like"/>
    <property type="match status" value="1"/>
</dbReference>
<dbReference type="Proteomes" id="UP000276776">
    <property type="component" value="Unassembled WGS sequence"/>
</dbReference>
<sequence>MSFFVRNRNQRVRNAESGNKLKRKLTLPKLSKRKARLANEDISSDDDQLSGEENNNYVTTPSDEEEYQDLQDIAYQKAKQLLADIQAEEQNDESGRSINEAIIHRLRDDALSKVTTLHRRVADEVQLTDSAVQYKAHRFSTVAVAFSCDGRYVVSCSKNATIAKYDLEEGKIVATVKHRKKDDTSHQGQIFCIAVSCNDRYLATGGSDKIIRVWNFSDLQHVKNLTGHTNVVTGLVFRLNTLQLYSCSRDRSIKLWDLEQLGYVDTLFGHVDAVVDIGALSRERLVTVGSHDRTVRLWKIPEESHLIFNGYSTCLSIDCVALINEDHFVTGSADGSLCIWSVFRKKPVCFQAEAHGRNPDGHANWIVSVAARQYTDLVASGACDGFIRLWKVAEDYKSIKNVISYAQIGFINRICFSYDGDEVACAVGQEHKFGRWWKIPEAKNVVTVFSLTM</sequence>
<keyword evidence="4" id="KW-0539">Nucleus</keyword>
<comment type="subcellular location">
    <subcellularLocation>
        <location evidence="1">Nucleus</location>
    </subcellularLocation>
</comment>
<evidence type="ECO:0000256" key="2">
    <source>
        <dbReference type="ARBA" id="ARBA00022574"/>
    </source>
</evidence>
<dbReference type="PRINTS" id="PR00320">
    <property type="entry name" value="GPROTEINBRPT"/>
</dbReference>
<dbReference type="GO" id="GO:0032040">
    <property type="term" value="C:small-subunit processome"/>
    <property type="evidence" value="ECO:0007669"/>
    <property type="project" value="TreeGrafter"/>
</dbReference>
<dbReference type="EMBL" id="UYYF01004809">
    <property type="protein sequence ID" value="VDN07123.1"/>
    <property type="molecule type" value="Genomic_DNA"/>
</dbReference>
<evidence type="ECO:0000313" key="8">
    <source>
        <dbReference type="Proteomes" id="UP000276776"/>
    </source>
</evidence>
<evidence type="ECO:0000313" key="9">
    <source>
        <dbReference type="WBParaSite" id="TCLT_0000950001-mRNA-1"/>
    </source>
</evidence>
<dbReference type="FunFam" id="2.130.10.10:FF:000509">
    <property type="entry name" value="U3 small nucleolar RNA-interacting protein"/>
    <property type="match status" value="1"/>
</dbReference>
<feature type="repeat" description="WD" evidence="5">
    <location>
        <begin position="267"/>
        <end position="308"/>
    </location>
</feature>
<keyword evidence="2 5" id="KW-0853">WD repeat</keyword>
<dbReference type="STRING" id="103827.A0A0N5D8Q9"/>
<dbReference type="AlphaFoldDB" id="A0A0N5D8Q9"/>